<proteinExistence type="predicted"/>
<name>A0A7W6DKR9_9RHOB</name>
<comment type="caution">
    <text evidence="1">The sequence shown here is derived from an EMBL/GenBank/DDBJ whole genome shotgun (WGS) entry which is preliminary data.</text>
</comment>
<dbReference type="CDD" id="cd07812">
    <property type="entry name" value="SRPBCC"/>
    <property type="match status" value="1"/>
</dbReference>
<dbReference type="RefSeq" id="WP_183963877.1">
    <property type="nucleotide sequence ID" value="NZ_BAABBZ010000014.1"/>
</dbReference>
<gene>
    <name evidence="1" type="ORF">GGQ68_001194</name>
</gene>
<accession>A0A7W6DKR9</accession>
<evidence type="ECO:0000313" key="1">
    <source>
        <dbReference type="EMBL" id="MBB3984878.1"/>
    </source>
</evidence>
<organism evidence="1 2">
    <name type="scientific">Sagittula marina</name>
    <dbReference type="NCBI Taxonomy" id="943940"/>
    <lineage>
        <taxon>Bacteria</taxon>
        <taxon>Pseudomonadati</taxon>
        <taxon>Pseudomonadota</taxon>
        <taxon>Alphaproteobacteria</taxon>
        <taxon>Rhodobacterales</taxon>
        <taxon>Roseobacteraceae</taxon>
        <taxon>Sagittula</taxon>
    </lineage>
</organism>
<dbReference type="InterPro" id="IPR023393">
    <property type="entry name" value="START-like_dom_sf"/>
</dbReference>
<dbReference type="SUPFAM" id="SSF55961">
    <property type="entry name" value="Bet v1-like"/>
    <property type="match status" value="1"/>
</dbReference>
<dbReference type="EMBL" id="JACIEJ010000002">
    <property type="protein sequence ID" value="MBB3984878.1"/>
    <property type="molecule type" value="Genomic_DNA"/>
</dbReference>
<dbReference type="Proteomes" id="UP000541426">
    <property type="component" value="Unassembled WGS sequence"/>
</dbReference>
<dbReference type="Gene3D" id="3.30.530.20">
    <property type="match status" value="1"/>
</dbReference>
<protein>
    <submittedName>
        <fullName evidence="1">Uncharacterized protein YndB with AHSA1/START domain</fullName>
    </submittedName>
</protein>
<reference evidence="1 2" key="1">
    <citation type="submission" date="2020-08" db="EMBL/GenBank/DDBJ databases">
        <title>Genomic Encyclopedia of Type Strains, Phase IV (KMG-IV): sequencing the most valuable type-strain genomes for metagenomic binning, comparative biology and taxonomic classification.</title>
        <authorList>
            <person name="Goeker M."/>
        </authorList>
    </citation>
    <scope>NUCLEOTIDE SEQUENCE [LARGE SCALE GENOMIC DNA]</scope>
    <source>
        <strain evidence="1 2">DSM 102235</strain>
    </source>
</reference>
<keyword evidence="2" id="KW-1185">Reference proteome</keyword>
<dbReference type="AlphaFoldDB" id="A0A7W6DKR9"/>
<sequence length="156" mass="17058">MQLTAKEDIDAPMDKVFAALSDFETVERQALRRGADVQRTSGPAAGPAEGMSWRAGFSFRGKKRQADIVLSEYQPPERMVFDSASGGLNVQMVLDVVALSRTCTRIGVTVDLAPTTLSARLLVQSLKLAKGGVESKFRERMKSLAKDLERRLQTGV</sequence>
<evidence type="ECO:0000313" key="2">
    <source>
        <dbReference type="Proteomes" id="UP000541426"/>
    </source>
</evidence>
<dbReference type="Pfam" id="PF10604">
    <property type="entry name" value="Polyketide_cyc2"/>
    <property type="match status" value="1"/>
</dbReference>
<dbReference type="InterPro" id="IPR019587">
    <property type="entry name" value="Polyketide_cyclase/dehydratase"/>
</dbReference>